<feature type="region of interest" description="Disordered" evidence="1">
    <location>
        <begin position="153"/>
        <end position="211"/>
    </location>
</feature>
<evidence type="ECO:0000313" key="3">
    <source>
        <dbReference type="Proteomes" id="UP001203297"/>
    </source>
</evidence>
<dbReference type="SUPFAM" id="SSF46934">
    <property type="entry name" value="UBA-like"/>
    <property type="match status" value="1"/>
</dbReference>
<evidence type="ECO:0000313" key="2">
    <source>
        <dbReference type="EMBL" id="KAI0305375.1"/>
    </source>
</evidence>
<dbReference type="Proteomes" id="UP001203297">
    <property type="component" value="Unassembled WGS sequence"/>
</dbReference>
<accession>A0AAD4M874</accession>
<dbReference type="GO" id="GO:0031624">
    <property type="term" value="F:ubiquitin conjugating enzyme binding"/>
    <property type="evidence" value="ECO:0007669"/>
    <property type="project" value="TreeGrafter"/>
</dbReference>
<dbReference type="GO" id="GO:0006511">
    <property type="term" value="P:ubiquitin-dependent protein catabolic process"/>
    <property type="evidence" value="ECO:0007669"/>
    <property type="project" value="TreeGrafter"/>
</dbReference>
<name>A0AAD4M874_9AGAM</name>
<feature type="region of interest" description="Disordered" evidence="1">
    <location>
        <begin position="224"/>
        <end position="378"/>
    </location>
</feature>
<organism evidence="2 3">
    <name type="scientific">Multifurca ochricompacta</name>
    <dbReference type="NCBI Taxonomy" id="376703"/>
    <lineage>
        <taxon>Eukaryota</taxon>
        <taxon>Fungi</taxon>
        <taxon>Dikarya</taxon>
        <taxon>Basidiomycota</taxon>
        <taxon>Agaricomycotina</taxon>
        <taxon>Agaricomycetes</taxon>
        <taxon>Russulales</taxon>
        <taxon>Russulaceae</taxon>
        <taxon>Multifurca</taxon>
    </lineage>
</organism>
<sequence length="378" mass="40600">MSNELHLPGYNLDDDAPDEFAIPSTEPENTVLIPSSAAATPLPTQSTPAQQRSSAAPTSPEQPATGEFADPKIAPLHAIFPEFDAAILYSVIDSVGGNQDRAVDALLAMSDPDHRPSESGAALEQPSVAAQTQLDEEFARQLLLEEEEEYARDRIARQQQQTRPFPYAQRSNIPATSQGQDHGAAPQQPSQRDTMTDVQEHISKIAETGKRTFSSFVSKVKAKVQEFDQSRNTQNPSPPGAGAAGTQPPTSGLDRHAQQAYYAPRADPKPRLGAGAFDRTGNSPSPGATVPATTSPKFPPFTKTNDKNSDWTPLPPPPSATSASRPVANIDPGKIGLLPKRPVSLVNTESPVPSRHAPDDSDEELEYVENPFEEGKYS</sequence>
<gene>
    <name evidence="2" type="ORF">B0F90DRAFT_1933500</name>
</gene>
<dbReference type="InterPro" id="IPR009060">
    <property type="entry name" value="UBA-like_sf"/>
</dbReference>
<dbReference type="PANTHER" id="PTHR16461">
    <property type="entry name" value="TOLL-INTERACTING PROTEIN"/>
    <property type="match status" value="1"/>
</dbReference>
<feature type="compositionally biased region" description="Low complexity" evidence="1">
    <location>
        <begin position="291"/>
        <end position="303"/>
    </location>
</feature>
<feature type="compositionally biased region" description="Low complexity" evidence="1">
    <location>
        <begin position="240"/>
        <end position="252"/>
    </location>
</feature>
<dbReference type="GO" id="GO:0043130">
    <property type="term" value="F:ubiquitin binding"/>
    <property type="evidence" value="ECO:0007669"/>
    <property type="project" value="TreeGrafter"/>
</dbReference>
<reference evidence="2" key="1">
    <citation type="journal article" date="2022" name="New Phytol.">
        <title>Evolutionary transition to the ectomycorrhizal habit in the genomes of a hyperdiverse lineage of mushroom-forming fungi.</title>
        <authorList>
            <person name="Looney B."/>
            <person name="Miyauchi S."/>
            <person name="Morin E."/>
            <person name="Drula E."/>
            <person name="Courty P.E."/>
            <person name="Kohler A."/>
            <person name="Kuo A."/>
            <person name="LaButti K."/>
            <person name="Pangilinan J."/>
            <person name="Lipzen A."/>
            <person name="Riley R."/>
            <person name="Andreopoulos W."/>
            <person name="He G."/>
            <person name="Johnson J."/>
            <person name="Nolan M."/>
            <person name="Tritt A."/>
            <person name="Barry K.W."/>
            <person name="Grigoriev I.V."/>
            <person name="Nagy L.G."/>
            <person name="Hibbett D."/>
            <person name="Henrissat B."/>
            <person name="Matheny P.B."/>
            <person name="Labbe J."/>
            <person name="Martin F.M."/>
        </authorList>
    </citation>
    <scope>NUCLEOTIDE SEQUENCE</scope>
    <source>
        <strain evidence="2">BPL690</strain>
    </source>
</reference>
<keyword evidence="3" id="KW-1185">Reference proteome</keyword>
<feature type="compositionally biased region" description="Polar residues" evidence="1">
    <location>
        <begin position="42"/>
        <end position="62"/>
    </location>
</feature>
<evidence type="ECO:0008006" key="4">
    <source>
        <dbReference type="Google" id="ProtNLM"/>
    </source>
</evidence>
<feature type="compositionally biased region" description="Basic and acidic residues" evidence="1">
    <location>
        <begin position="194"/>
        <end position="210"/>
    </location>
</feature>
<evidence type="ECO:0000256" key="1">
    <source>
        <dbReference type="SAM" id="MobiDB-lite"/>
    </source>
</evidence>
<feature type="region of interest" description="Disordered" evidence="1">
    <location>
        <begin position="1"/>
        <end position="70"/>
    </location>
</feature>
<feature type="compositionally biased region" description="Polar residues" evidence="1">
    <location>
        <begin position="157"/>
        <end position="180"/>
    </location>
</feature>
<dbReference type="AlphaFoldDB" id="A0AAD4M874"/>
<dbReference type="Gene3D" id="1.10.8.10">
    <property type="entry name" value="DNA helicase RuvA subunit, C-terminal domain"/>
    <property type="match status" value="1"/>
</dbReference>
<feature type="region of interest" description="Disordered" evidence="1">
    <location>
        <begin position="110"/>
        <end position="129"/>
    </location>
</feature>
<comment type="caution">
    <text evidence="2">The sequence shown here is derived from an EMBL/GenBank/DDBJ whole genome shotgun (WGS) entry which is preliminary data.</text>
</comment>
<protein>
    <recommendedName>
        <fullName evidence="4">CUE domain-containing protein</fullName>
    </recommendedName>
</protein>
<dbReference type="CDD" id="cd14279">
    <property type="entry name" value="CUE"/>
    <property type="match status" value="1"/>
</dbReference>
<proteinExistence type="predicted"/>
<dbReference type="EMBL" id="WTXG01000005">
    <property type="protein sequence ID" value="KAI0305375.1"/>
    <property type="molecule type" value="Genomic_DNA"/>
</dbReference>
<dbReference type="GO" id="GO:0005737">
    <property type="term" value="C:cytoplasm"/>
    <property type="evidence" value="ECO:0007669"/>
    <property type="project" value="TreeGrafter"/>
</dbReference>
<dbReference type="PANTHER" id="PTHR16461:SF5">
    <property type="entry name" value="TOLL-INTERACTING PROTEIN"/>
    <property type="match status" value="1"/>
</dbReference>